<proteinExistence type="predicted"/>
<dbReference type="EMBL" id="LS483409">
    <property type="protein sequence ID" value="SQG78775.1"/>
    <property type="molecule type" value="Genomic_DNA"/>
</dbReference>
<dbReference type="Proteomes" id="UP000249013">
    <property type="component" value="Chromosome 1"/>
</dbReference>
<dbReference type="RefSeq" id="WP_077496289.1">
    <property type="nucleotide sequence ID" value="NZ_LS483409.1"/>
</dbReference>
<organism evidence="1 2">
    <name type="scientific">Streptococcus gallolyticus</name>
    <dbReference type="NCBI Taxonomy" id="315405"/>
    <lineage>
        <taxon>Bacteria</taxon>
        <taxon>Bacillati</taxon>
        <taxon>Bacillota</taxon>
        <taxon>Bacilli</taxon>
        <taxon>Lactobacillales</taxon>
        <taxon>Streptococcaceae</taxon>
        <taxon>Streptococcus</taxon>
    </lineage>
</organism>
<gene>
    <name evidence="1" type="ORF">NCTC13773_00556</name>
</gene>
<protein>
    <submittedName>
        <fullName evidence="1">AP2 domain protein</fullName>
    </submittedName>
</protein>
<evidence type="ECO:0000313" key="2">
    <source>
        <dbReference type="Proteomes" id="UP000249013"/>
    </source>
</evidence>
<evidence type="ECO:0000313" key="1">
    <source>
        <dbReference type="EMBL" id="SQG78775.1"/>
    </source>
</evidence>
<dbReference type="AlphaFoldDB" id="A0AA94M1E2"/>
<accession>A0AA94M1E2</accession>
<reference evidence="1 2" key="1">
    <citation type="submission" date="2018-06" db="EMBL/GenBank/DDBJ databases">
        <authorList>
            <consortium name="Pathogen Informatics"/>
            <person name="Doyle S."/>
        </authorList>
    </citation>
    <scope>NUCLEOTIDE SEQUENCE [LARGE SCALE GENOMIC DNA]</scope>
    <source>
        <strain evidence="1 2">NCTC13773</strain>
    </source>
</reference>
<name>A0AA94M1E2_9STRE</name>
<sequence length="207" mass="24165">MKTRKLKNDLTGQTFGFLRVLRRSEDVGNGRKPVVKFVCECKCGKTIHVKSDSLLSGHTVSCGCKKVKHGFSHKERLYQTWLNMRQRCNNPNRPDFARYGDRGVKICDEWQDYSKFREWSLSHGYADNLSIDRIDVNGNYEPSNCRWVDNYIQANNTRKNHLITFEGKTYTMAELARKLGVSYAALQHRVERGWTIDRIVNTPQRSW</sequence>